<proteinExistence type="predicted"/>
<evidence type="ECO:0000256" key="1">
    <source>
        <dbReference type="SAM" id="MobiDB-lite"/>
    </source>
</evidence>
<feature type="region of interest" description="Disordered" evidence="1">
    <location>
        <begin position="395"/>
        <end position="461"/>
    </location>
</feature>
<dbReference type="Pfam" id="PF14111">
    <property type="entry name" value="DUF4283"/>
    <property type="match status" value="1"/>
</dbReference>
<sequence>MALVITTLSTISFPSRLPDGHVFIGLEVETISGTYPHGIFLNLLTTTPQISTNFSHSLSFVPTNNFTANFTTDQFIAGAPEWALSLVGYSIGKRPFYEALLSTIKKTWQLKGELSLLTMDDGFFFLKFTALEDYEHAWTGGPWFFFGKPFILQKWSPNFVPKREEFPSIPLCVKIMNLPLSLWTPEGISKLASCIGIPIAVDALTAAKTRLAFARVCVQVTSSSPLPEEIFYSVDGKITPLCVTYDWKPEHCSQCGSIMHPPTLCPKDPILKTTTNANPRGRSSSQKPRPSPPPRLTIPKYPPPFKENNTVTSLPSTQLHNSNNSVGSILPNLNSPSADVQDISEPPFKPQDPPPINSANKFQSLTDLDKTEEAQPQSSILAQTTCNVENHATENINPISNHNSPPHTSPRNHQPNIPTSSNDATSSTSNTPKDQYTSNKNKKQTRGKPWKKASTPNNKTQ</sequence>
<feature type="compositionally biased region" description="Low complexity" evidence="1">
    <location>
        <begin position="395"/>
        <end position="431"/>
    </location>
</feature>
<dbReference type="EMBL" id="JAGYWB010000004">
    <property type="protein sequence ID" value="KAI0524768.1"/>
    <property type="molecule type" value="Genomic_DNA"/>
</dbReference>
<gene>
    <name evidence="3" type="ORF">KFK09_004153</name>
</gene>
<organism evidence="3 4">
    <name type="scientific">Dendrobium nobile</name>
    <name type="common">Orchid</name>
    <dbReference type="NCBI Taxonomy" id="94219"/>
    <lineage>
        <taxon>Eukaryota</taxon>
        <taxon>Viridiplantae</taxon>
        <taxon>Streptophyta</taxon>
        <taxon>Embryophyta</taxon>
        <taxon>Tracheophyta</taxon>
        <taxon>Spermatophyta</taxon>
        <taxon>Magnoliopsida</taxon>
        <taxon>Liliopsida</taxon>
        <taxon>Asparagales</taxon>
        <taxon>Orchidaceae</taxon>
        <taxon>Epidendroideae</taxon>
        <taxon>Malaxideae</taxon>
        <taxon>Dendrobiinae</taxon>
        <taxon>Dendrobium</taxon>
    </lineage>
</organism>
<feature type="compositionally biased region" description="Basic residues" evidence="1">
    <location>
        <begin position="440"/>
        <end position="451"/>
    </location>
</feature>
<dbReference type="PANTHER" id="PTHR31286:SF180">
    <property type="entry name" value="OS10G0362600 PROTEIN"/>
    <property type="match status" value="1"/>
</dbReference>
<name>A0A8T3C5E3_DENNO</name>
<evidence type="ECO:0000313" key="3">
    <source>
        <dbReference type="EMBL" id="KAI0524768.1"/>
    </source>
</evidence>
<feature type="compositionally biased region" description="Pro residues" evidence="1">
    <location>
        <begin position="347"/>
        <end position="356"/>
    </location>
</feature>
<accession>A0A8T3C5E3</accession>
<dbReference type="InterPro" id="IPR040256">
    <property type="entry name" value="At4g02000-like"/>
</dbReference>
<feature type="domain" description="DUF4283" evidence="2">
    <location>
        <begin position="81"/>
        <end position="162"/>
    </location>
</feature>
<evidence type="ECO:0000313" key="4">
    <source>
        <dbReference type="Proteomes" id="UP000829196"/>
    </source>
</evidence>
<dbReference type="AlphaFoldDB" id="A0A8T3C5E3"/>
<dbReference type="PANTHER" id="PTHR31286">
    <property type="entry name" value="GLYCINE-RICH CELL WALL STRUCTURAL PROTEIN 1.8-LIKE"/>
    <property type="match status" value="1"/>
</dbReference>
<reference evidence="3" key="1">
    <citation type="journal article" date="2022" name="Front. Genet.">
        <title>Chromosome-Scale Assembly of the Dendrobium nobile Genome Provides Insights Into the Molecular Mechanism of the Biosynthesis of the Medicinal Active Ingredient of Dendrobium.</title>
        <authorList>
            <person name="Xu Q."/>
            <person name="Niu S.-C."/>
            <person name="Li K.-L."/>
            <person name="Zheng P.-J."/>
            <person name="Zhang X.-J."/>
            <person name="Jia Y."/>
            <person name="Liu Y."/>
            <person name="Niu Y.-X."/>
            <person name="Yu L.-H."/>
            <person name="Chen D.-F."/>
            <person name="Zhang G.-Q."/>
        </authorList>
    </citation>
    <scope>NUCLEOTIDE SEQUENCE</scope>
    <source>
        <tissue evidence="3">Leaf</tissue>
    </source>
</reference>
<feature type="compositionally biased region" description="Low complexity" evidence="1">
    <location>
        <begin position="279"/>
        <end position="288"/>
    </location>
</feature>
<comment type="caution">
    <text evidence="3">The sequence shown here is derived from an EMBL/GenBank/DDBJ whole genome shotgun (WGS) entry which is preliminary data.</text>
</comment>
<feature type="region of interest" description="Disordered" evidence="1">
    <location>
        <begin position="266"/>
        <end position="361"/>
    </location>
</feature>
<evidence type="ECO:0000259" key="2">
    <source>
        <dbReference type="Pfam" id="PF14111"/>
    </source>
</evidence>
<feature type="compositionally biased region" description="Pro residues" evidence="1">
    <location>
        <begin position="289"/>
        <end position="305"/>
    </location>
</feature>
<dbReference type="InterPro" id="IPR025558">
    <property type="entry name" value="DUF4283"/>
</dbReference>
<feature type="compositionally biased region" description="Polar residues" evidence="1">
    <location>
        <begin position="307"/>
        <end position="338"/>
    </location>
</feature>
<keyword evidence="4" id="KW-1185">Reference proteome</keyword>
<dbReference type="OrthoDB" id="1751344at2759"/>
<dbReference type="Proteomes" id="UP000829196">
    <property type="component" value="Unassembled WGS sequence"/>
</dbReference>
<protein>
    <recommendedName>
        <fullName evidence="2">DUF4283 domain-containing protein</fullName>
    </recommendedName>
</protein>